<dbReference type="GO" id="GO:0003677">
    <property type="term" value="F:DNA binding"/>
    <property type="evidence" value="ECO:0007669"/>
    <property type="project" value="InterPro"/>
</dbReference>
<reference evidence="2" key="1">
    <citation type="submission" date="2022-06" db="EMBL/GenBank/DDBJ databases">
        <title>Sphingomicrobium sedimins sp. nov., a marine bacterium isolated from tidal flat.</title>
        <authorList>
            <person name="Kim C.-H."/>
            <person name="Yoo Y."/>
            <person name="Kim J.-J."/>
        </authorList>
    </citation>
    <scope>NUCLEOTIDE SEQUENCE</scope>
    <source>
        <strain evidence="2">GRR-S6-50</strain>
    </source>
</reference>
<evidence type="ECO:0000313" key="2">
    <source>
        <dbReference type="EMBL" id="MCM8556269.1"/>
    </source>
</evidence>
<organism evidence="2 3">
    <name type="scientific">Sphingomicrobium sediminis</name>
    <dbReference type="NCBI Taxonomy" id="2950949"/>
    <lineage>
        <taxon>Bacteria</taxon>
        <taxon>Pseudomonadati</taxon>
        <taxon>Pseudomonadota</taxon>
        <taxon>Alphaproteobacteria</taxon>
        <taxon>Sphingomonadales</taxon>
        <taxon>Sphingomonadaceae</taxon>
        <taxon>Sphingomicrobium</taxon>
    </lineage>
</organism>
<comment type="caution">
    <text evidence="2">The sequence shown here is derived from an EMBL/GenBank/DDBJ whole genome shotgun (WGS) entry which is preliminary data.</text>
</comment>
<dbReference type="AlphaFoldDB" id="A0A9X2J120"/>
<keyword evidence="3" id="KW-1185">Reference proteome</keyword>
<evidence type="ECO:0000313" key="3">
    <source>
        <dbReference type="Proteomes" id="UP001155128"/>
    </source>
</evidence>
<sequence length="56" mass="6126">MKFIPLPSRGGKYLVATANITYLRTHENNQVKIGLVGGESIQVDGNLDEVSALLRQ</sequence>
<dbReference type="Proteomes" id="UP001155128">
    <property type="component" value="Unassembled WGS sequence"/>
</dbReference>
<proteinExistence type="predicted"/>
<name>A0A9X2J120_9SPHN</name>
<dbReference type="PROSITE" id="PS50930">
    <property type="entry name" value="HTH_LYTTR"/>
    <property type="match status" value="1"/>
</dbReference>
<dbReference type="InterPro" id="IPR007492">
    <property type="entry name" value="LytTR_DNA-bd_dom"/>
</dbReference>
<protein>
    <recommendedName>
        <fullName evidence="1">HTH LytTR-type domain-containing protein</fullName>
    </recommendedName>
</protein>
<gene>
    <name evidence="2" type="ORF">NDO55_00345</name>
</gene>
<evidence type="ECO:0000259" key="1">
    <source>
        <dbReference type="PROSITE" id="PS50930"/>
    </source>
</evidence>
<feature type="domain" description="HTH LytTR-type" evidence="1">
    <location>
        <begin position="4"/>
        <end position="56"/>
    </location>
</feature>
<accession>A0A9X2J120</accession>
<dbReference type="EMBL" id="JAMSHT010000001">
    <property type="protein sequence ID" value="MCM8556269.1"/>
    <property type="molecule type" value="Genomic_DNA"/>
</dbReference>
<dbReference type="RefSeq" id="WP_252111314.1">
    <property type="nucleotide sequence ID" value="NZ_JAMSHT010000001.1"/>
</dbReference>